<evidence type="ECO:0000313" key="3">
    <source>
        <dbReference type="Proteomes" id="UP000264217"/>
    </source>
</evidence>
<gene>
    <name evidence="2" type="ORF">D0C36_23075</name>
</gene>
<feature type="compositionally biased region" description="Acidic residues" evidence="1">
    <location>
        <begin position="1"/>
        <end position="10"/>
    </location>
</feature>
<dbReference type="RefSeq" id="WP_117394092.1">
    <property type="nucleotide sequence ID" value="NZ_QWDC01000005.1"/>
</dbReference>
<accession>A0A372NP29</accession>
<dbReference type="EMBL" id="QWDC01000005">
    <property type="protein sequence ID" value="RFZ90125.1"/>
    <property type="molecule type" value="Genomic_DNA"/>
</dbReference>
<name>A0A372NP29_9SPHI</name>
<reference evidence="2 3" key="1">
    <citation type="submission" date="2018-08" db="EMBL/GenBank/DDBJ databases">
        <title>Mucilaginibacter sp. MYSH2.</title>
        <authorList>
            <person name="Seo T."/>
        </authorList>
    </citation>
    <scope>NUCLEOTIDE SEQUENCE [LARGE SCALE GENOMIC DNA]</scope>
    <source>
        <strain evidence="2 3">MYSH2</strain>
    </source>
</reference>
<protein>
    <submittedName>
        <fullName evidence="2">Uncharacterized protein</fullName>
    </submittedName>
</protein>
<evidence type="ECO:0000313" key="2">
    <source>
        <dbReference type="EMBL" id="RFZ90125.1"/>
    </source>
</evidence>
<sequence>MAIDEITETNEGEKEWENPKEPEKTSDSRDKEQVERQYREAKRRHDNLTENQDEENNEEQKDKN</sequence>
<proteinExistence type="predicted"/>
<organism evidence="2 3">
    <name type="scientific">Mucilaginibacter conchicola</name>
    <dbReference type="NCBI Taxonomy" id="2303333"/>
    <lineage>
        <taxon>Bacteria</taxon>
        <taxon>Pseudomonadati</taxon>
        <taxon>Bacteroidota</taxon>
        <taxon>Sphingobacteriia</taxon>
        <taxon>Sphingobacteriales</taxon>
        <taxon>Sphingobacteriaceae</taxon>
        <taxon>Mucilaginibacter</taxon>
    </lineage>
</organism>
<dbReference type="AlphaFoldDB" id="A0A372NP29"/>
<dbReference type="Proteomes" id="UP000264217">
    <property type="component" value="Unassembled WGS sequence"/>
</dbReference>
<keyword evidence="3" id="KW-1185">Reference proteome</keyword>
<feature type="compositionally biased region" description="Basic and acidic residues" evidence="1">
    <location>
        <begin position="11"/>
        <end position="40"/>
    </location>
</feature>
<feature type="region of interest" description="Disordered" evidence="1">
    <location>
        <begin position="1"/>
        <end position="64"/>
    </location>
</feature>
<evidence type="ECO:0000256" key="1">
    <source>
        <dbReference type="SAM" id="MobiDB-lite"/>
    </source>
</evidence>
<comment type="caution">
    <text evidence="2">The sequence shown here is derived from an EMBL/GenBank/DDBJ whole genome shotgun (WGS) entry which is preliminary data.</text>
</comment>